<feature type="region of interest" description="Disordered" evidence="1">
    <location>
        <begin position="103"/>
        <end position="130"/>
    </location>
</feature>
<gene>
    <name evidence="2" type="ORF">E2C01_102138</name>
</gene>
<proteinExistence type="predicted"/>
<dbReference type="Proteomes" id="UP000324222">
    <property type="component" value="Unassembled WGS sequence"/>
</dbReference>
<evidence type="ECO:0000313" key="2">
    <source>
        <dbReference type="EMBL" id="MPD06332.1"/>
    </source>
</evidence>
<keyword evidence="3" id="KW-1185">Reference proteome</keyword>
<name>A0A5B7K7D3_PORTR</name>
<accession>A0A5B7K7D3</accession>
<sequence length="130" mass="14348">MSYPDHTLESGKAAGIRKSLNAFLNDWSSTGGHSAAKKELNYTWCEEVRRVRSSGDPAGDLPGDPRLDKGRSGGLRWTWRNNERETKLRINLHHITEEESLGGGVYVERGGGRIPGVPPPLPPQVRSEDC</sequence>
<protein>
    <submittedName>
        <fullName evidence="2">Uncharacterized protein</fullName>
    </submittedName>
</protein>
<evidence type="ECO:0000256" key="1">
    <source>
        <dbReference type="SAM" id="MobiDB-lite"/>
    </source>
</evidence>
<feature type="region of interest" description="Disordered" evidence="1">
    <location>
        <begin position="53"/>
        <end position="74"/>
    </location>
</feature>
<comment type="caution">
    <text evidence="2">The sequence shown here is derived from an EMBL/GenBank/DDBJ whole genome shotgun (WGS) entry which is preliminary data.</text>
</comment>
<reference evidence="2 3" key="1">
    <citation type="submission" date="2019-05" db="EMBL/GenBank/DDBJ databases">
        <title>Another draft genome of Portunus trituberculatus and its Hox gene families provides insights of decapod evolution.</title>
        <authorList>
            <person name="Jeong J.-H."/>
            <person name="Song I."/>
            <person name="Kim S."/>
            <person name="Choi T."/>
            <person name="Kim D."/>
            <person name="Ryu S."/>
            <person name="Kim W."/>
        </authorList>
    </citation>
    <scope>NUCLEOTIDE SEQUENCE [LARGE SCALE GENOMIC DNA]</scope>
    <source>
        <tissue evidence="2">Muscle</tissue>
    </source>
</reference>
<dbReference type="EMBL" id="VSRR010150611">
    <property type="protein sequence ID" value="MPD06332.1"/>
    <property type="molecule type" value="Genomic_DNA"/>
</dbReference>
<organism evidence="2 3">
    <name type="scientific">Portunus trituberculatus</name>
    <name type="common">Swimming crab</name>
    <name type="synonym">Neptunus trituberculatus</name>
    <dbReference type="NCBI Taxonomy" id="210409"/>
    <lineage>
        <taxon>Eukaryota</taxon>
        <taxon>Metazoa</taxon>
        <taxon>Ecdysozoa</taxon>
        <taxon>Arthropoda</taxon>
        <taxon>Crustacea</taxon>
        <taxon>Multicrustacea</taxon>
        <taxon>Malacostraca</taxon>
        <taxon>Eumalacostraca</taxon>
        <taxon>Eucarida</taxon>
        <taxon>Decapoda</taxon>
        <taxon>Pleocyemata</taxon>
        <taxon>Brachyura</taxon>
        <taxon>Eubrachyura</taxon>
        <taxon>Portunoidea</taxon>
        <taxon>Portunidae</taxon>
        <taxon>Portuninae</taxon>
        <taxon>Portunus</taxon>
    </lineage>
</organism>
<evidence type="ECO:0000313" key="3">
    <source>
        <dbReference type="Proteomes" id="UP000324222"/>
    </source>
</evidence>
<dbReference type="AlphaFoldDB" id="A0A5B7K7D3"/>